<proteinExistence type="predicted"/>
<dbReference type="Proteomes" id="UP000241645">
    <property type="component" value="Unassembled WGS sequence"/>
</dbReference>
<sequence length="60" mass="6806">MRKKRPQLRIVAHYMMINGEKVAIDPAKTDLPDRCKLLMAEMITGQMFVLVDRDKGTSGS</sequence>
<evidence type="ECO:0000313" key="1">
    <source>
        <dbReference type="EMBL" id="PSK02357.1"/>
    </source>
</evidence>
<protein>
    <submittedName>
        <fullName evidence="1">Uncharacterized protein</fullName>
    </submittedName>
</protein>
<accession>A0ABX5FHB8</accession>
<dbReference type="EMBL" id="PXZO01000069">
    <property type="protein sequence ID" value="PSK02357.1"/>
    <property type="molecule type" value="Genomic_DNA"/>
</dbReference>
<dbReference type="RefSeq" id="WP_106836717.1">
    <property type="nucleotide sequence ID" value="NZ_JARMGD010000029.1"/>
</dbReference>
<keyword evidence="2" id="KW-1185">Reference proteome</keyword>
<dbReference type="GeneID" id="95754383"/>
<name>A0ABX5FHB8_9BACL</name>
<gene>
    <name evidence="1" type="ORF">C7R92_30395</name>
</gene>
<evidence type="ECO:0000313" key="2">
    <source>
        <dbReference type="Proteomes" id="UP000241645"/>
    </source>
</evidence>
<organism evidence="1 2">
    <name type="scientific">Brevibacillus porteri</name>
    <dbReference type="NCBI Taxonomy" id="2126350"/>
    <lineage>
        <taxon>Bacteria</taxon>
        <taxon>Bacillati</taxon>
        <taxon>Bacillota</taxon>
        <taxon>Bacilli</taxon>
        <taxon>Bacillales</taxon>
        <taxon>Paenibacillaceae</taxon>
        <taxon>Brevibacillus</taxon>
    </lineage>
</organism>
<reference evidence="1 2" key="1">
    <citation type="submission" date="2018-03" db="EMBL/GenBank/DDBJ databases">
        <title>Brevisbacillus phylogenomics.</title>
        <authorList>
            <person name="Dunlap C."/>
        </authorList>
    </citation>
    <scope>NUCLEOTIDE SEQUENCE [LARGE SCALE GENOMIC DNA]</scope>
    <source>
        <strain evidence="1 2">NRRL B-41110</strain>
    </source>
</reference>
<comment type="caution">
    <text evidence="1">The sequence shown here is derived from an EMBL/GenBank/DDBJ whole genome shotgun (WGS) entry which is preliminary data.</text>
</comment>